<dbReference type="AlphaFoldDB" id="A0A9D4GYE0"/>
<evidence type="ECO:0000313" key="1">
    <source>
        <dbReference type="EMBL" id="KAH3825924.1"/>
    </source>
</evidence>
<proteinExistence type="predicted"/>
<dbReference type="Proteomes" id="UP000828390">
    <property type="component" value="Unassembled WGS sequence"/>
</dbReference>
<name>A0A9D4GYE0_DREPO</name>
<reference evidence="1" key="1">
    <citation type="journal article" date="2019" name="bioRxiv">
        <title>The Genome of the Zebra Mussel, Dreissena polymorpha: A Resource for Invasive Species Research.</title>
        <authorList>
            <person name="McCartney M.A."/>
            <person name="Auch B."/>
            <person name="Kono T."/>
            <person name="Mallez S."/>
            <person name="Zhang Y."/>
            <person name="Obille A."/>
            <person name="Becker A."/>
            <person name="Abrahante J.E."/>
            <person name="Garbe J."/>
            <person name="Badalamenti J.P."/>
            <person name="Herman A."/>
            <person name="Mangelson H."/>
            <person name="Liachko I."/>
            <person name="Sullivan S."/>
            <person name="Sone E.D."/>
            <person name="Koren S."/>
            <person name="Silverstein K.A.T."/>
            <person name="Beckman K.B."/>
            <person name="Gohl D.M."/>
        </authorList>
    </citation>
    <scope>NUCLEOTIDE SEQUENCE</scope>
    <source>
        <strain evidence="1">Duluth1</strain>
        <tissue evidence="1">Whole animal</tissue>
    </source>
</reference>
<dbReference type="EMBL" id="JAIWYP010000005">
    <property type="protein sequence ID" value="KAH3825924.1"/>
    <property type="molecule type" value="Genomic_DNA"/>
</dbReference>
<evidence type="ECO:0000313" key="2">
    <source>
        <dbReference type="Proteomes" id="UP000828390"/>
    </source>
</evidence>
<keyword evidence="2" id="KW-1185">Reference proteome</keyword>
<comment type="caution">
    <text evidence="1">The sequence shown here is derived from an EMBL/GenBank/DDBJ whole genome shotgun (WGS) entry which is preliminary data.</text>
</comment>
<gene>
    <name evidence="1" type="ORF">DPMN_127810</name>
</gene>
<reference evidence="1" key="2">
    <citation type="submission" date="2020-11" db="EMBL/GenBank/DDBJ databases">
        <authorList>
            <person name="McCartney M.A."/>
            <person name="Auch B."/>
            <person name="Kono T."/>
            <person name="Mallez S."/>
            <person name="Becker A."/>
            <person name="Gohl D.M."/>
            <person name="Silverstein K.A.T."/>
            <person name="Koren S."/>
            <person name="Bechman K.B."/>
            <person name="Herman A."/>
            <person name="Abrahante J.E."/>
            <person name="Garbe J."/>
        </authorList>
    </citation>
    <scope>NUCLEOTIDE SEQUENCE</scope>
    <source>
        <strain evidence="1">Duluth1</strain>
        <tissue evidence="1">Whole animal</tissue>
    </source>
</reference>
<protein>
    <submittedName>
        <fullName evidence="1">Uncharacterized protein</fullName>
    </submittedName>
</protein>
<accession>A0A9D4GYE0</accession>
<sequence length="122" mass="13251">MFKWLYQAFCVRVKRPGLVAVDVGGDYEGLVEPVFGGKLMKLLVIQPAKSYHRCGRHGNSSSDLNGTGIILEQGCAQVVETGLFCSLLAVHSDVCIGVGHASNHDLRIIRADLNPVCFCSYI</sequence>
<organism evidence="1 2">
    <name type="scientific">Dreissena polymorpha</name>
    <name type="common">Zebra mussel</name>
    <name type="synonym">Mytilus polymorpha</name>
    <dbReference type="NCBI Taxonomy" id="45954"/>
    <lineage>
        <taxon>Eukaryota</taxon>
        <taxon>Metazoa</taxon>
        <taxon>Spiralia</taxon>
        <taxon>Lophotrochozoa</taxon>
        <taxon>Mollusca</taxon>
        <taxon>Bivalvia</taxon>
        <taxon>Autobranchia</taxon>
        <taxon>Heteroconchia</taxon>
        <taxon>Euheterodonta</taxon>
        <taxon>Imparidentia</taxon>
        <taxon>Neoheterodontei</taxon>
        <taxon>Myida</taxon>
        <taxon>Dreissenoidea</taxon>
        <taxon>Dreissenidae</taxon>
        <taxon>Dreissena</taxon>
    </lineage>
</organism>